<gene>
    <name evidence="3" type="primary">LOC112543033</name>
</gene>
<dbReference type="Pfam" id="PF07051">
    <property type="entry name" value="OCIA"/>
    <property type="match status" value="1"/>
</dbReference>
<feature type="domain" description="OCIA" evidence="1">
    <location>
        <begin position="45"/>
        <end position="89"/>
    </location>
</feature>
<dbReference type="RefSeq" id="XP_025032885.1">
    <property type="nucleotide sequence ID" value="XM_025177117.1"/>
</dbReference>
<evidence type="ECO:0000259" key="1">
    <source>
        <dbReference type="Pfam" id="PF07051"/>
    </source>
</evidence>
<dbReference type="PANTHER" id="PTHR13336">
    <property type="entry name" value="OVARIAN CARCINOMA IMMUNOREACTIVE ANTIGEN"/>
    <property type="match status" value="1"/>
</dbReference>
<reference evidence="3" key="1">
    <citation type="submission" date="2025-08" db="UniProtKB">
        <authorList>
            <consortium name="RefSeq"/>
        </authorList>
    </citation>
    <scope>IDENTIFICATION</scope>
    <source>
        <tissue evidence="3">Liver</tissue>
    </source>
</reference>
<dbReference type="PANTHER" id="PTHR13336:SF2">
    <property type="entry name" value="OCIA DOMAIN-CONTAINING PROTEIN 2"/>
    <property type="match status" value="1"/>
</dbReference>
<dbReference type="Proteomes" id="UP000695026">
    <property type="component" value="Unplaced"/>
</dbReference>
<organism evidence="2 3">
    <name type="scientific">Python bivittatus</name>
    <name type="common">Burmese python</name>
    <name type="synonym">Python molurus bivittatus</name>
    <dbReference type="NCBI Taxonomy" id="176946"/>
    <lineage>
        <taxon>Eukaryota</taxon>
        <taxon>Metazoa</taxon>
        <taxon>Chordata</taxon>
        <taxon>Craniata</taxon>
        <taxon>Vertebrata</taxon>
        <taxon>Euteleostomi</taxon>
        <taxon>Lepidosauria</taxon>
        <taxon>Squamata</taxon>
        <taxon>Bifurcata</taxon>
        <taxon>Unidentata</taxon>
        <taxon>Episquamata</taxon>
        <taxon>Toxicofera</taxon>
        <taxon>Serpentes</taxon>
        <taxon>Henophidia</taxon>
        <taxon>Pythonidae</taxon>
        <taxon>Python</taxon>
    </lineage>
</organism>
<name>A0A9F5N1X0_PYTBI</name>
<accession>A0A9F5N1X0</accession>
<sequence length="198" mass="22737">MEGHSHFGRYRFVGTTEKNMVSTPVDPQASSTENKSQNLLNYPTYLNTEDIENINQQCKEESFWYRALPLSLGSMLIAQGLVTKGVIKTGSLNTVVWTTCTQIQSIGKSTNQPFKVGPVRKQTAQRFQECHLIVLLVLWRFLLGKCRILKNAPRILEVFFCHRDQNRTGKVLPQMKNAKQIFKQKNQILLFLKTGTRY</sequence>
<proteinExistence type="predicted"/>
<evidence type="ECO:0000313" key="3">
    <source>
        <dbReference type="RefSeq" id="XP_025032885.1"/>
    </source>
</evidence>
<dbReference type="InterPro" id="IPR040187">
    <property type="entry name" value="OCAD1/2"/>
</dbReference>
<dbReference type="GeneID" id="112543033"/>
<dbReference type="GO" id="GO:0005743">
    <property type="term" value="C:mitochondrial inner membrane"/>
    <property type="evidence" value="ECO:0007669"/>
    <property type="project" value="TreeGrafter"/>
</dbReference>
<dbReference type="OrthoDB" id="10003372at2759"/>
<protein>
    <submittedName>
        <fullName evidence="3">Uncharacterized protein LOC112543033 isoform X1</fullName>
    </submittedName>
</protein>
<dbReference type="KEGG" id="pbi:112543033"/>
<dbReference type="InterPro" id="IPR009764">
    <property type="entry name" value="OCIA_dom"/>
</dbReference>
<keyword evidence="2" id="KW-1185">Reference proteome</keyword>
<evidence type="ECO:0000313" key="2">
    <source>
        <dbReference type="Proteomes" id="UP000695026"/>
    </source>
</evidence>
<dbReference type="AlphaFoldDB" id="A0A9F5N1X0"/>